<keyword evidence="3 5" id="KW-1133">Transmembrane helix</keyword>
<keyword evidence="8" id="KW-1185">Reference proteome</keyword>
<dbReference type="GO" id="GO:0016874">
    <property type="term" value="F:ligase activity"/>
    <property type="evidence" value="ECO:0007669"/>
    <property type="project" value="UniProtKB-KW"/>
</dbReference>
<dbReference type="RefSeq" id="WP_146959041.1">
    <property type="nucleotide sequence ID" value="NZ_CP042467.1"/>
</dbReference>
<dbReference type="AlphaFoldDB" id="A0A5B8XUI5"/>
<evidence type="ECO:0000256" key="2">
    <source>
        <dbReference type="ARBA" id="ARBA00022692"/>
    </source>
</evidence>
<dbReference type="InterPro" id="IPR007016">
    <property type="entry name" value="O-antigen_ligase-rel_domated"/>
</dbReference>
<feature type="transmembrane region" description="Helical" evidence="5">
    <location>
        <begin position="189"/>
        <end position="212"/>
    </location>
</feature>
<feature type="transmembrane region" description="Helical" evidence="5">
    <location>
        <begin position="224"/>
        <end position="240"/>
    </location>
</feature>
<feature type="transmembrane region" description="Helical" evidence="5">
    <location>
        <begin position="30"/>
        <end position="48"/>
    </location>
</feature>
<organism evidence="7 8">
    <name type="scientific">Microvenator marinus</name>
    <dbReference type="NCBI Taxonomy" id="2600177"/>
    <lineage>
        <taxon>Bacteria</taxon>
        <taxon>Deltaproteobacteria</taxon>
        <taxon>Bradymonadales</taxon>
        <taxon>Microvenatoraceae</taxon>
        <taxon>Microvenator</taxon>
    </lineage>
</organism>
<reference evidence="7 8" key="1">
    <citation type="submission" date="2019-08" db="EMBL/GenBank/DDBJ databases">
        <authorList>
            <person name="Liang Q."/>
        </authorList>
    </citation>
    <scope>NUCLEOTIDE SEQUENCE [LARGE SCALE GENOMIC DNA]</scope>
    <source>
        <strain evidence="7 8">V1718</strain>
    </source>
</reference>
<evidence type="ECO:0000256" key="1">
    <source>
        <dbReference type="ARBA" id="ARBA00004141"/>
    </source>
</evidence>
<feature type="transmembrane region" description="Helical" evidence="5">
    <location>
        <begin position="272"/>
        <end position="292"/>
    </location>
</feature>
<keyword evidence="2 5" id="KW-0812">Transmembrane</keyword>
<dbReference type="KEGG" id="bbae:FRD01_08915"/>
<feature type="transmembrane region" description="Helical" evidence="5">
    <location>
        <begin position="7"/>
        <end position="24"/>
    </location>
</feature>
<dbReference type="InterPro" id="IPR011990">
    <property type="entry name" value="TPR-like_helical_dom_sf"/>
</dbReference>
<sequence>MTREDLSPGLLMVAMAAGISPLLLGSVHFWVAAIWFVWLLVACFLVLHEQKSSKYKVPRLSLFSIAFGLGAIWSFVQIIPLPIGLISLFSPLSHEWYAAGVSAAGLEMSGFRTFSMAPAESADRGLRLGVLALASIAVVNLRDRSALWRVLVGALVFAALGSLITGYVHRAMGLQEFFGFYLAKRAPQMSSFVSSNHASSLFGGAALVCSALSARMARTQNRGAAMALGGAGIGMFIAMMEAESAGALLAFLVSALLFMALFLGHMLIKRRWLVFSVSGGVVGLGIALPFLMNAISGGRWIFDSLETRVELMSAAVRASVDFWLVGSGSGSTQYVVPAYTDWTLLQDHSIPTIENELVEWVLTMGWPVAAIMLGLLALTLLMPNIEGEVSERRHFFISLNVALSAYFLAIGAMHFPFIALGLSLPMLIAVEAMARQVYQAHKEEAFAPGAYPYVKVENFAPKILIVLSVLAIGFVGGRVVYSLPELNENRQEERRVRLTPGDSRLYFSLAQDARKRGDSKAALELAKRAAHTEPTARMRLYLAWVMAEAEEIEESKKLYVELLENSWARTRAASAASSLFGAAELAQMVVKYPEIWRHTYLAVNKRKGKRFGADFALELATLAPKSAEASVLVIQSYSELKEWEVAEVWARSMVASRLRDEEGNAPGFGIWVDVLVKAGKRDEALRVAREAQKEVPGDPRIAQVLMQMRTPKATEAPANEVARVRAAHQVYCTSDRAGQARVLCLSVEAWLAESEGSVDNAEKALRDLADRFNNPVPLAELLHRHARCVALRSLHHQWKERSPSPRLGQLAESCR</sequence>
<feature type="transmembrane region" description="Helical" evidence="5">
    <location>
        <begin position="125"/>
        <end position="141"/>
    </location>
</feature>
<dbReference type="OrthoDB" id="5480571at2"/>
<feature type="domain" description="O-antigen ligase-related" evidence="6">
    <location>
        <begin position="233"/>
        <end position="372"/>
    </location>
</feature>
<proteinExistence type="predicted"/>
<comment type="subcellular location">
    <subcellularLocation>
        <location evidence="1">Membrane</location>
        <topology evidence="1">Multi-pass membrane protein</topology>
    </subcellularLocation>
</comment>
<dbReference type="SUPFAM" id="SSF48452">
    <property type="entry name" value="TPR-like"/>
    <property type="match status" value="1"/>
</dbReference>
<name>A0A5B8XUI5_9DELT</name>
<evidence type="ECO:0000256" key="4">
    <source>
        <dbReference type="ARBA" id="ARBA00023136"/>
    </source>
</evidence>
<gene>
    <name evidence="7" type="ORF">FRD01_08915</name>
</gene>
<dbReference type="Proteomes" id="UP000321595">
    <property type="component" value="Chromosome"/>
</dbReference>
<feature type="transmembrane region" description="Helical" evidence="5">
    <location>
        <begin position="246"/>
        <end position="265"/>
    </location>
</feature>
<feature type="transmembrane region" description="Helical" evidence="5">
    <location>
        <begin position="148"/>
        <end position="169"/>
    </location>
</feature>
<dbReference type="GO" id="GO:0016020">
    <property type="term" value="C:membrane"/>
    <property type="evidence" value="ECO:0007669"/>
    <property type="project" value="UniProtKB-SubCell"/>
</dbReference>
<evidence type="ECO:0000259" key="6">
    <source>
        <dbReference type="Pfam" id="PF04932"/>
    </source>
</evidence>
<protein>
    <submittedName>
        <fullName evidence="7">O-antigen ligase family protein</fullName>
    </submittedName>
</protein>
<dbReference type="Pfam" id="PF04932">
    <property type="entry name" value="Wzy_C"/>
    <property type="match status" value="1"/>
</dbReference>
<evidence type="ECO:0000313" key="7">
    <source>
        <dbReference type="EMBL" id="QED27356.1"/>
    </source>
</evidence>
<evidence type="ECO:0000256" key="3">
    <source>
        <dbReference type="ARBA" id="ARBA00022989"/>
    </source>
</evidence>
<dbReference type="Gene3D" id="1.25.40.10">
    <property type="entry name" value="Tetratricopeptide repeat domain"/>
    <property type="match status" value="1"/>
</dbReference>
<accession>A0A5B8XUI5</accession>
<feature type="transmembrane region" description="Helical" evidence="5">
    <location>
        <begin position="395"/>
        <end position="417"/>
    </location>
</feature>
<feature type="transmembrane region" description="Helical" evidence="5">
    <location>
        <begin position="60"/>
        <end position="83"/>
    </location>
</feature>
<evidence type="ECO:0000256" key="5">
    <source>
        <dbReference type="SAM" id="Phobius"/>
    </source>
</evidence>
<keyword evidence="4 5" id="KW-0472">Membrane</keyword>
<feature type="transmembrane region" description="Helical" evidence="5">
    <location>
        <begin position="364"/>
        <end position="383"/>
    </location>
</feature>
<keyword evidence="7" id="KW-0436">Ligase</keyword>
<dbReference type="EMBL" id="CP042467">
    <property type="protein sequence ID" value="QED27356.1"/>
    <property type="molecule type" value="Genomic_DNA"/>
</dbReference>
<evidence type="ECO:0000313" key="8">
    <source>
        <dbReference type="Proteomes" id="UP000321595"/>
    </source>
</evidence>